<name>A0AAJ0GTJ4_9PEZI</name>
<proteinExistence type="predicted"/>
<accession>A0AAJ0GTJ4</accession>
<dbReference type="Proteomes" id="UP001273166">
    <property type="component" value="Unassembled WGS sequence"/>
</dbReference>
<dbReference type="RefSeq" id="XP_062721375.1">
    <property type="nucleotide sequence ID" value="XM_062867911.1"/>
</dbReference>
<dbReference type="GeneID" id="87886740"/>
<reference evidence="1" key="1">
    <citation type="journal article" date="2023" name="Mol. Phylogenet. Evol.">
        <title>Genome-scale phylogeny and comparative genomics of the fungal order Sordariales.</title>
        <authorList>
            <person name="Hensen N."/>
            <person name="Bonometti L."/>
            <person name="Westerberg I."/>
            <person name="Brannstrom I.O."/>
            <person name="Guillou S."/>
            <person name="Cros-Aarteil S."/>
            <person name="Calhoun S."/>
            <person name="Haridas S."/>
            <person name="Kuo A."/>
            <person name="Mondo S."/>
            <person name="Pangilinan J."/>
            <person name="Riley R."/>
            <person name="LaButti K."/>
            <person name="Andreopoulos B."/>
            <person name="Lipzen A."/>
            <person name="Chen C."/>
            <person name="Yan M."/>
            <person name="Daum C."/>
            <person name="Ng V."/>
            <person name="Clum A."/>
            <person name="Steindorff A."/>
            <person name="Ohm R.A."/>
            <person name="Martin F."/>
            <person name="Silar P."/>
            <person name="Natvig D.O."/>
            <person name="Lalanne C."/>
            <person name="Gautier V."/>
            <person name="Ament-Velasquez S.L."/>
            <person name="Kruys A."/>
            <person name="Hutchinson M.I."/>
            <person name="Powell A.J."/>
            <person name="Barry K."/>
            <person name="Miller A.N."/>
            <person name="Grigoriev I.V."/>
            <person name="Debuchy R."/>
            <person name="Gladieux P."/>
            <person name="Hiltunen Thoren M."/>
            <person name="Johannesson H."/>
        </authorList>
    </citation>
    <scope>NUCLEOTIDE SEQUENCE</scope>
    <source>
        <strain evidence="1">CBS 333.67</strain>
    </source>
</reference>
<comment type="caution">
    <text evidence="1">The sequence shown here is derived from an EMBL/GenBank/DDBJ whole genome shotgun (WGS) entry which is preliminary data.</text>
</comment>
<evidence type="ECO:0000313" key="2">
    <source>
        <dbReference type="Proteomes" id="UP001273166"/>
    </source>
</evidence>
<reference evidence="1" key="2">
    <citation type="submission" date="2023-06" db="EMBL/GenBank/DDBJ databases">
        <authorList>
            <consortium name="Lawrence Berkeley National Laboratory"/>
            <person name="Mondo S.J."/>
            <person name="Hensen N."/>
            <person name="Bonometti L."/>
            <person name="Westerberg I."/>
            <person name="Brannstrom I.O."/>
            <person name="Guillou S."/>
            <person name="Cros-Aarteil S."/>
            <person name="Calhoun S."/>
            <person name="Haridas S."/>
            <person name="Kuo A."/>
            <person name="Pangilinan J."/>
            <person name="Riley R."/>
            <person name="Labutti K."/>
            <person name="Andreopoulos B."/>
            <person name="Lipzen A."/>
            <person name="Chen C."/>
            <person name="Yanf M."/>
            <person name="Daum C."/>
            <person name="Ng V."/>
            <person name="Clum A."/>
            <person name="Steindorff A."/>
            <person name="Ohm R."/>
            <person name="Martin F."/>
            <person name="Silar P."/>
            <person name="Natvig D."/>
            <person name="Lalanne C."/>
            <person name="Gautier V."/>
            <person name="Ament-Velasquez S.L."/>
            <person name="Kruys A."/>
            <person name="Hutchinson M.I."/>
            <person name="Powell A.J."/>
            <person name="Barry K."/>
            <person name="Miller A.N."/>
            <person name="Grigoriev I.V."/>
            <person name="Debuchy R."/>
            <person name="Gladieux P."/>
            <person name="Thoren M.H."/>
            <person name="Johannesson H."/>
        </authorList>
    </citation>
    <scope>NUCLEOTIDE SEQUENCE</scope>
    <source>
        <strain evidence="1">CBS 333.67</strain>
    </source>
</reference>
<protein>
    <submittedName>
        <fullName evidence="1">Uncharacterized protein</fullName>
    </submittedName>
</protein>
<sequence>MQRRAGPYRPMRNLANPSRAPFTNDISPLLSRSRCLIQHSLGFRSQDAFVRWLTSDEVRQPWLEFKRDFLSRYDVSRFRSEAYTQAHINASFTARDNRYRNRPVRQRLWSYFDGYRITCLLGKPRTVAWLAEGAKWHDKREWDVNCHFAWFAAQVSKGSRDSVL</sequence>
<dbReference type="EMBL" id="JAUDZG010000004">
    <property type="protein sequence ID" value="KAK3305595.1"/>
    <property type="molecule type" value="Genomic_DNA"/>
</dbReference>
<evidence type="ECO:0000313" key="1">
    <source>
        <dbReference type="EMBL" id="KAK3305595.1"/>
    </source>
</evidence>
<gene>
    <name evidence="1" type="ORF">B0T15DRAFT_511493</name>
</gene>
<dbReference type="AlphaFoldDB" id="A0AAJ0GTJ4"/>
<keyword evidence="2" id="KW-1185">Reference proteome</keyword>
<organism evidence="1 2">
    <name type="scientific">Chaetomium strumarium</name>
    <dbReference type="NCBI Taxonomy" id="1170767"/>
    <lineage>
        <taxon>Eukaryota</taxon>
        <taxon>Fungi</taxon>
        <taxon>Dikarya</taxon>
        <taxon>Ascomycota</taxon>
        <taxon>Pezizomycotina</taxon>
        <taxon>Sordariomycetes</taxon>
        <taxon>Sordariomycetidae</taxon>
        <taxon>Sordariales</taxon>
        <taxon>Chaetomiaceae</taxon>
        <taxon>Chaetomium</taxon>
    </lineage>
</organism>